<keyword evidence="9" id="KW-0012">Acyltransferase</keyword>
<keyword evidence="6 7" id="KW-0472">Membrane</keyword>
<dbReference type="GO" id="GO:0009246">
    <property type="term" value="P:enterobacterial common antigen biosynthetic process"/>
    <property type="evidence" value="ECO:0007669"/>
    <property type="project" value="TreeGrafter"/>
</dbReference>
<name>A0A840PZS7_URETH</name>
<evidence type="ECO:0000313" key="10">
    <source>
        <dbReference type="Proteomes" id="UP000557217"/>
    </source>
</evidence>
<dbReference type="Pfam" id="PF01757">
    <property type="entry name" value="Acyl_transf_3"/>
    <property type="match status" value="1"/>
</dbReference>
<evidence type="ECO:0000259" key="8">
    <source>
        <dbReference type="Pfam" id="PF01757"/>
    </source>
</evidence>
<keyword evidence="4 7" id="KW-0812">Transmembrane</keyword>
<keyword evidence="3" id="KW-1003">Cell membrane</keyword>
<sequence>MRIKEWDLLRVIACLSILLLHSTTFYNLESGLSENSVMVHYIRILLCYATPTFILLSIIILAAKYKDGIPQSFWSKRLQFILLPYIFWAFIDALVIEYNYQNGLIWQTFYNNIVLGEFVGWFVLVILQLYLLFWLMIKFQWPSFVVLPLCVLLYFLQHRIFDLPYPFFQENMKYEKLYGTAWFVYFVIAFIIGANYEKIQPLLKKYRIFTVIFTALSALYIWYGYKFGMVEIHSRRMDLIPFVVGITSMILAYGQLIPSFKIIRIISKYAFMIYLIHWNILSLTAKYFVSFFNNGYLAILAMMISTLIVAITISKCISYLPFGKWIVGKIR</sequence>
<accession>A0A840PZS7</accession>
<feature type="transmembrane region" description="Helical" evidence="7">
    <location>
        <begin position="82"/>
        <end position="101"/>
    </location>
</feature>
<organism evidence="9 10">
    <name type="scientific">Ureibacillus thermosphaericus</name>
    <dbReference type="NCBI Taxonomy" id="51173"/>
    <lineage>
        <taxon>Bacteria</taxon>
        <taxon>Bacillati</taxon>
        <taxon>Bacillota</taxon>
        <taxon>Bacilli</taxon>
        <taxon>Bacillales</taxon>
        <taxon>Caryophanaceae</taxon>
        <taxon>Ureibacillus</taxon>
    </lineage>
</organism>
<evidence type="ECO:0000256" key="1">
    <source>
        <dbReference type="ARBA" id="ARBA00004651"/>
    </source>
</evidence>
<evidence type="ECO:0000256" key="7">
    <source>
        <dbReference type="SAM" id="Phobius"/>
    </source>
</evidence>
<comment type="subcellular location">
    <subcellularLocation>
        <location evidence="1">Cell membrane</location>
        <topology evidence="1">Multi-pass membrane protein</topology>
    </subcellularLocation>
</comment>
<feature type="transmembrane region" description="Helical" evidence="7">
    <location>
        <begin position="139"/>
        <end position="157"/>
    </location>
</feature>
<keyword evidence="9" id="KW-0808">Transferase</keyword>
<proteinExistence type="inferred from homology"/>
<feature type="transmembrane region" description="Helical" evidence="7">
    <location>
        <begin position="208"/>
        <end position="225"/>
    </location>
</feature>
<keyword evidence="10" id="KW-1185">Reference proteome</keyword>
<feature type="transmembrane region" description="Helical" evidence="7">
    <location>
        <begin position="113"/>
        <end position="132"/>
    </location>
</feature>
<reference evidence="9 10" key="1">
    <citation type="submission" date="2020-08" db="EMBL/GenBank/DDBJ databases">
        <title>Genomic Encyclopedia of Type Strains, Phase IV (KMG-IV): sequencing the most valuable type-strain genomes for metagenomic binning, comparative biology and taxonomic classification.</title>
        <authorList>
            <person name="Goeker M."/>
        </authorList>
    </citation>
    <scope>NUCLEOTIDE SEQUENCE [LARGE SCALE GENOMIC DNA]</scope>
    <source>
        <strain evidence="9 10">DSM 10633</strain>
    </source>
</reference>
<feature type="transmembrane region" description="Helical" evidence="7">
    <location>
        <begin position="269"/>
        <end position="289"/>
    </location>
</feature>
<dbReference type="RefSeq" id="WP_016837905.1">
    <property type="nucleotide sequence ID" value="NZ_JAAXPW010000010.1"/>
</dbReference>
<evidence type="ECO:0000256" key="2">
    <source>
        <dbReference type="ARBA" id="ARBA00007400"/>
    </source>
</evidence>
<evidence type="ECO:0000256" key="5">
    <source>
        <dbReference type="ARBA" id="ARBA00022989"/>
    </source>
</evidence>
<feature type="transmembrane region" description="Helical" evidence="7">
    <location>
        <begin position="177"/>
        <end position="196"/>
    </location>
</feature>
<evidence type="ECO:0000256" key="4">
    <source>
        <dbReference type="ARBA" id="ARBA00022692"/>
    </source>
</evidence>
<gene>
    <name evidence="9" type="ORF">HNR36_000722</name>
</gene>
<comment type="similarity">
    <text evidence="2">Belongs to the acyltransferase 3 family.</text>
</comment>
<comment type="caution">
    <text evidence="9">The sequence shown here is derived from an EMBL/GenBank/DDBJ whole genome shotgun (WGS) entry which is preliminary data.</text>
</comment>
<dbReference type="PANTHER" id="PTHR40074:SF2">
    <property type="entry name" value="O-ACETYLTRANSFERASE WECH"/>
    <property type="match status" value="1"/>
</dbReference>
<evidence type="ECO:0000256" key="6">
    <source>
        <dbReference type="ARBA" id="ARBA00023136"/>
    </source>
</evidence>
<feature type="transmembrane region" description="Helical" evidence="7">
    <location>
        <begin position="295"/>
        <end position="322"/>
    </location>
</feature>
<dbReference type="GO" id="GO:0005886">
    <property type="term" value="C:plasma membrane"/>
    <property type="evidence" value="ECO:0007669"/>
    <property type="project" value="UniProtKB-SubCell"/>
</dbReference>
<feature type="transmembrane region" description="Helical" evidence="7">
    <location>
        <begin position="237"/>
        <end position="257"/>
    </location>
</feature>
<evidence type="ECO:0000256" key="3">
    <source>
        <dbReference type="ARBA" id="ARBA00022475"/>
    </source>
</evidence>
<dbReference type="PANTHER" id="PTHR40074">
    <property type="entry name" value="O-ACETYLTRANSFERASE WECH"/>
    <property type="match status" value="1"/>
</dbReference>
<feature type="transmembrane region" description="Helical" evidence="7">
    <location>
        <begin position="40"/>
        <end position="62"/>
    </location>
</feature>
<dbReference type="InterPro" id="IPR002656">
    <property type="entry name" value="Acyl_transf_3_dom"/>
</dbReference>
<dbReference type="GO" id="GO:0016413">
    <property type="term" value="F:O-acetyltransferase activity"/>
    <property type="evidence" value="ECO:0007669"/>
    <property type="project" value="TreeGrafter"/>
</dbReference>
<feature type="domain" description="Acyltransferase 3" evidence="8">
    <location>
        <begin position="4"/>
        <end position="314"/>
    </location>
</feature>
<evidence type="ECO:0000313" key="9">
    <source>
        <dbReference type="EMBL" id="MBB5148336.1"/>
    </source>
</evidence>
<keyword evidence="5 7" id="KW-1133">Transmembrane helix</keyword>
<dbReference type="EMBL" id="JACHGZ010000005">
    <property type="protein sequence ID" value="MBB5148336.1"/>
    <property type="molecule type" value="Genomic_DNA"/>
</dbReference>
<dbReference type="Proteomes" id="UP000557217">
    <property type="component" value="Unassembled WGS sequence"/>
</dbReference>
<dbReference type="AlphaFoldDB" id="A0A840PZS7"/>
<protein>
    <submittedName>
        <fullName evidence="9">Membrane-bound acyltransferase YfiQ involved in biofilm formation</fullName>
    </submittedName>
</protein>